<dbReference type="Proteomes" id="UP000299794">
    <property type="component" value="Unassembled WGS sequence"/>
</dbReference>
<evidence type="ECO:0000256" key="2">
    <source>
        <dbReference type="SAM" id="MobiDB-lite"/>
    </source>
</evidence>
<gene>
    <name evidence="4" type="ORF">PA905_31910</name>
</gene>
<keyword evidence="1" id="KW-0175">Coiled coil</keyword>
<organism evidence="4 5">
    <name type="scientific">Planktothrix agardhii CCAP 1459/11A</name>
    <dbReference type="NCBI Taxonomy" id="282420"/>
    <lineage>
        <taxon>Bacteria</taxon>
        <taxon>Bacillati</taxon>
        <taxon>Cyanobacteriota</taxon>
        <taxon>Cyanophyceae</taxon>
        <taxon>Oscillatoriophycideae</taxon>
        <taxon>Oscillatoriales</taxon>
        <taxon>Microcoleaceae</taxon>
        <taxon>Planktothrix</taxon>
    </lineage>
</organism>
<feature type="compositionally biased region" description="Basic and acidic residues" evidence="2">
    <location>
        <begin position="81"/>
        <end position="94"/>
    </location>
</feature>
<protein>
    <submittedName>
        <fullName evidence="4">Uncharacterized protein</fullName>
    </submittedName>
</protein>
<keyword evidence="3" id="KW-0812">Transmembrane</keyword>
<keyword evidence="3" id="KW-1133">Transmembrane helix</keyword>
<comment type="caution">
    <text evidence="4">The sequence shown here is derived from an EMBL/GenBank/DDBJ whole genome shotgun (WGS) entry which is preliminary data.</text>
</comment>
<feature type="region of interest" description="Disordered" evidence="2">
    <location>
        <begin position="74"/>
        <end position="94"/>
    </location>
</feature>
<reference evidence="5" key="1">
    <citation type="submission" date="2019-02" db="EMBL/GenBank/DDBJ databases">
        <title>Draft genome sequence of Planktothrix agardhii NIES-905.</title>
        <authorList>
            <person name="Yamaguchi H."/>
            <person name="Suzuki S."/>
            <person name="Kawachi M."/>
        </authorList>
    </citation>
    <scope>NUCLEOTIDE SEQUENCE [LARGE SCALE GENOMIC DNA]</scope>
    <source>
        <strain evidence="5">CCAP 1459/11A</strain>
    </source>
</reference>
<dbReference type="RefSeq" id="WP_141294985.1">
    <property type="nucleotide sequence ID" value="NZ_BJCD01000051.1"/>
</dbReference>
<evidence type="ECO:0000256" key="3">
    <source>
        <dbReference type="SAM" id="Phobius"/>
    </source>
</evidence>
<feature type="transmembrane region" description="Helical" evidence="3">
    <location>
        <begin position="511"/>
        <end position="538"/>
    </location>
</feature>
<dbReference type="AlphaFoldDB" id="A0A4P5ZFV5"/>
<dbReference type="EMBL" id="BJCD01000051">
    <property type="protein sequence ID" value="GDZ95010.1"/>
    <property type="molecule type" value="Genomic_DNA"/>
</dbReference>
<sequence length="547" mass="62478">MTDNLIYPQIYLCVYDLRQGLGQDLATLKENELVFLDKLPLSLKKDIISSQFPEKTKWKTETLEAFIERYHPQKNSIKESTPPEKNKASPPPEKMEWETEFVRLLTKECKFIETLNLLPEYKAKYEGYYYPVQLSDTYVLMVGCSVSDKKSNTSIEEIKNLKEIIVNQVLNNQGGSLGQTWLISGTLPSDIKIESDDIESDDVEKLAQKCYNLLVRKKPDCQGKPQGEGKLFGGRFFEWNPHNLNDTPQKEPYNLEQENPDLEQKNPHVIIILYPNLEAIENAAELIDHWMQLFCHRHKILWAYVRSRLLKRDLEAKFVEVQSYVKEFKTQGYEGYNLSQLSQKVSDADNLFSDYAINLSYLEFQRSTIEVNLDSYRQQLKELVAKVCEKNQEYEVKCLEQFHSDARNKYLKQVRKDSENLSAGLKMLEVAVNLIRVNLQVREAKSDRTFQNTLGIVGAGLAAASVTASISGQFPNVVAPVTIIKSEEAKTLVEQNLGQVLRSLTIPESALMPFISLFLSLIIGLIGAGLTGLVIRLLGLRNHGKKR</sequence>
<evidence type="ECO:0000313" key="4">
    <source>
        <dbReference type="EMBL" id="GDZ95010.1"/>
    </source>
</evidence>
<accession>A0A4P5ZFV5</accession>
<keyword evidence="3" id="KW-0472">Membrane</keyword>
<proteinExistence type="predicted"/>
<evidence type="ECO:0000256" key="1">
    <source>
        <dbReference type="SAM" id="Coils"/>
    </source>
</evidence>
<feature type="coiled-coil region" evidence="1">
    <location>
        <begin position="366"/>
        <end position="397"/>
    </location>
</feature>
<name>A0A4P5ZFV5_PLAAG</name>
<evidence type="ECO:0000313" key="5">
    <source>
        <dbReference type="Proteomes" id="UP000299794"/>
    </source>
</evidence>